<name>A0ABS4NTX6_9BACL</name>
<evidence type="ECO:0008006" key="4">
    <source>
        <dbReference type="Google" id="ProtNLM"/>
    </source>
</evidence>
<feature type="transmembrane region" description="Helical" evidence="1">
    <location>
        <begin position="20"/>
        <end position="37"/>
    </location>
</feature>
<gene>
    <name evidence="2" type="ORF">J2Z70_003662</name>
</gene>
<evidence type="ECO:0000256" key="1">
    <source>
        <dbReference type="SAM" id="Phobius"/>
    </source>
</evidence>
<proteinExistence type="predicted"/>
<dbReference type="RefSeq" id="WP_209875570.1">
    <property type="nucleotide sequence ID" value="NZ_JAGGLV010000012.1"/>
</dbReference>
<reference evidence="2 3" key="1">
    <citation type="submission" date="2021-03" db="EMBL/GenBank/DDBJ databases">
        <title>Genomic Encyclopedia of Type Strains, Phase IV (KMG-IV): sequencing the most valuable type-strain genomes for metagenomic binning, comparative biology and taxonomic classification.</title>
        <authorList>
            <person name="Goeker M."/>
        </authorList>
    </citation>
    <scope>NUCLEOTIDE SEQUENCE [LARGE SCALE GENOMIC DNA]</scope>
    <source>
        <strain evidence="2 3">DSM 101953</strain>
    </source>
</reference>
<feature type="transmembrane region" description="Helical" evidence="1">
    <location>
        <begin position="43"/>
        <end position="65"/>
    </location>
</feature>
<protein>
    <recommendedName>
        <fullName evidence="4">PH domain-containing protein</fullName>
    </recommendedName>
</protein>
<keyword evidence="1" id="KW-0812">Transmembrane</keyword>
<organism evidence="2 3">
    <name type="scientific">Paenibacillus silagei</name>
    <dbReference type="NCBI Taxonomy" id="1670801"/>
    <lineage>
        <taxon>Bacteria</taxon>
        <taxon>Bacillati</taxon>
        <taxon>Bacillota</taxon>
        <taxon>Bacilli</taxon>
        <taxon>Bacillales</taxon>
        <taxon>Paenibacillaceae</taxon>
        <taxon>Paenibacillus</taxon>
    </lineage>
</organism>
<dbReference type="Proteomes" id="UP000773462">
    <property type="component" value="Unassembled WGS sequence"/>
</dbReference>
<sequence length="152" mass="17486">MTGDSLAITDRIKAPNPVRVLIGVLIPIIILALPPNLDPDRHFYLYYIRLVWIGLSIAACLFILINALRKEGQLQWGTDSLIIRKKRISAQGIKAIYIDGPIVGILPAGKWIAPVNLCFRFTEDTVAVRKRLMYWAEENEIRIKYKRFVRWL</sequence>
<keyword evidence="1" id="KW-0472">Membrane</keyword>
<dbReference type="EMBL" id="JAGGLV010000012">
    <property type="protein sequence ID" value="MBP2113501.1"/>
    <property type="molecule type" value="Genomic_DNA"/>
</dbReference>
<comment type="caution">
    <text evidence="2">The sequence shown here is derived from an EMBL/GenBank/DDBJ whole genome shotgun (WGS) entry which is preliminary data.</text>
</comment>
<keyword evidence="1" id="KW-1133">Transmembrane helix</keyword>
<accession>A0ABS4NTX6</accession>
<keyword evidence="3" id="KW-1185">Reference proteome</keyword>
<evidence type="ECO:0000313" key="3">
    <source>
        <dbReference type="Proteomes" id="UP000773462"/>
    </source>
</evidence>
<evidence type="ECO:0000313" key="2">
    <source>
        <dbReference type="EMBL" id="MBP2113501.1"/>
    </source>
</evidence>